<proteinExistence type="predicted"/>
<dbReference type="PANTHER" id="PTHR35526:SF3">
    <property type="entry name" value="ANTI-SIGMA-F FACTOR RSBW"/>
    <property type="match status" value="1"/>
</dbReference>
<gene>
    <name evidence="3" type="ORF">GCM10023195_27600</name>
</gene>
<accession>A0ABP8TIZ2</accession>
<keyword evidence="1" id="KW-0723">Serine/threonine-protein kinase</keyword>
<keyword evidence="1" id="KW-0418">Kinase</keyword>
<dbReference type="RefSeq" id="WP_345353612.1">
    <property type="nucleotide sequence ID" value="NZ_BAABHJ010000005.1"/>
</dbReference>
<dbReference type="InterPro" id="IPR036890">
    <property type="entry name" value="HATPase_C_sf"/>
</dbReference>
<dbReference type="CDD" id="cd16936">
    <property type="entry name" value="HATPase_RsbW-like"/>
    <property type="match status" value="1"/>
</dbReference>
<dbReference type="Gene3D" id="3.30.565.10">
    <property type="entry name" value="Histidine kinase-like ATPase, C-terminal domain"/>
    <property type="match status" value="1"/>
</dbReference>
<dbReference type="Pfam" id="PF13581">
    <property type="entry name" value="HATPase_c_2"/>
    <property type="match status" value="1"/>
</dbReference>
<dbReference type="Proteomes" id="UP001500212">
    <property type="component" value="Unassembled WGS sequence"/>
</dbReference>
<sequence length="127" mass="13631">MIESRLPYEISLSPNTAAAPCARLVLKDRLREWGLTELLEDAGTVTGELVANAARLGQVFTVRLIPEDGALLVEVVDSSPDEPQIRDAFGDADAEGGRGLLIVAALAAGWGVRREGRRKVVWARVAP</sequence>
<dbReference type="InterPro" id="IPR050267">
    <property type="entry name" value="Anti-sigma-factor_SerPK"/>
</dbReference>
<evidence type="ECO:0000259" key="2">
    <source>
        <dbReference type="Pfam" id="PF13581"/>
    </source>
</evidence>
<evidence type="ECO:0000313" key="3">
    <source>
        <dbReference type="EMBL" id="GAA4607303.1"/>
    </source>
</evidence>
<comment type="caution">
    <text evidence="3">The sequence shown here is derived from an EMBL/GenBank/DDBJ whole genome shotgun (WGS) entry which is preliminary data.</text>
</comment>
<organism evidence="3 4">
    <name type="scientific">Actinoallomurus liliacearum</name>
    <dbReference type="NCBI Taxonomy" id="1080073"/>
    <lineage>
        <taxon>Bacteria</taxon>
        <taxon>Bacillati</taxon>
        <taxon>Actinomycetota</taxon>
        <taxon>Actinomycetes</taxon>
        <taxon>Streptosporangiales</taxon>
        <taxon>Thermomonosporaceae</taxon>
        <taxon>Actinoallomurus</taxon>
    </lineage>
</organism>
<protein>
    <recommendedName>
        <fullName evidence="2">Histidine kinase/HSP90-like ATPase domain-containing protein</fullName>
    </recommendedName>
</protein>
<evidence type="ECO:0000256" key="1">
    <source>
        <dbReference type="ARBA" id="ARBA00022527"/>
    </source>
</evidence>
<dbReference type="EMBL" id="BAABHJ010000005">
    <property type="protein sequence ID" value="GAA4607303.1"/>
    <property type="molecule type" value="Genomic_DNA"/>
</dbReference>
<keyword evidence="1" id="KW-0808">Transferase</keyword>
<dbReference type="PANTHER" id="PTHR35526">
    <property type="entry name" value="ANTI-SIGMA-F FACTOR RSBW-RELATED"/>
    <property type="match status" value="1"/>
</dbReference>
<keyword evidence="4" id="KW-1185">Reference proteome</keyword>
<evidence type="ECO:0000313" key="4">
    <source>
        <dbReference type="Proteomes" id="UP001500212"/>
    </source>
</evidence>
<dbReference type="SUPFAM" id="SSF55874">
    <property type="entry name" value="ATPase domain of HSP90 chaperone/DNA topoisomerase II/histidine kinase"/>
    <property type="match status" value="1"/>
</dbReference>
<name>A0ABP8TIZ2_9ACTN</name>
<feature type="domain" description="Histidine kinase/HSP90-like ATPase" evidence="2">
    <location>
        <begin position="16"/>
        <end position="124"/>
    </location>
</feature>
<dbReference type="InterPro" id="IPR003594">
    <property type="entry name" value="HATPase_dom"/>
</dbReference>
<reference evidence="4" key="1">
    <citation type="journal article" date="2019" name="Int. J. Syst. Evol. Microbiol.">
        <title>The Global Catalogue of Microorganisms (GCM) 10K type strain sequencing project: providing services to taxonomists for standard genome sequencing and annotation.</title>
        <authorList>
            <consortium name="The Broad Institute Genomics Platform"/>
            <consortium name="The Broad Institute Genome Sequencing Center for Infectious Disease"/>
            <person name="Wu L."/>
            <person name="Ma J."/>
        </authorList>
    </citation>
    <scope>NUCLEOTIDE SEQUENCE [LARGE SCALE GENOMIC DNA]</scope>
    <source>
        <strain evidence="4">JCM 17938</strain>
    </source>
</reference>